<sequence length="260" mass="29256">MKILTKTLLLLVAIAGSYFLLAQINWTGIFQVQENGKKMEKKLGSMIMNHIYDTYEVLDGEDSIMTTLDSICLPILSKNDIDSTNYSFHIIVDEEVNAFALPDDQILVTTGLIDFLDSAEYLSGIIAHEIAHCEKNHVMKSLVTNFGLDLLLSSTGTAEVTNFLTGQAFSRSLEKEADETAVEYLNAADIDPKNLSRVMELFDIHVAEDIDLTWISTHPAPADRKAYIQNRIKRLNPKASTYQQALDPSTWTKFQDQVRY</sequence>
<dbReference type="PANTHER" id="PTHR22726:SF1">
    <property type="entry name" value="METALLOENDOPEPTIDASE OMA1, MITOCHONDRIAL"/>
    <property type="match status" value="1"/>
</dbReference>
<keyword evidence="5 6" id="KW-0482">Metalloprotease</keyword>
<dbReference type="Gene3D" id="3.30.2010.10">
    <property type="entry name" value="Metalloproteases ('zincins'), catalytic domain"/>
    <property type="match status" value="1"/>
</dbReference>
<keyword evidence="2" id="KW-0479">Metal-binding</keyword>
<dbReference type="InterPro" id="IPR001915">
    <property type="entry name" value="Peptidase_M48"/>
</dbReference>
<evidence type="ECO:0000256" key="4">
    <source>
        <dbReference type="ARBA" id="ARBA00022833"/>
    </source>
</evidence>
<evidence type="ECO:0000313" key="8">
    <source>
        <dbReference type="EMBL" id="MEI5984754.1"/>
    </source>
</evidence>
<reference evidence="8 9" key="1">
    <citation type="submission" date="2024-01" db="EMBL/GenBank/DDBJ databases">
        <title>Sphingobacterium tenebrionis sp. nov., a novel endophyte isolated from tenebrio molitor intestines.</title>
        <authorList>
            <person name="Zhang C."/>
        </authorList>
    </citation>
    <scope>NUCLEOTIDE SEQUENCE [LARGE SCALE GENOMIC DNA]</scope>
    <source>
        <strain evidence="8 9">PU5-4</strain>
    </source>
</reference>
<evidence type="ECO:0000313" key="9">
    <source>
        <dbReference type="Proteomes" id="UP001363035"/>
    </source>
</evidence>
<dbReference type="EMBL" id="JAYLLN010000014">
    <property type="protein sequence ID" value="MEI5984754.1"/>
    <property type="molecule type" value="Genomic_DNA"/>
</dbReference>
<accession>A0ABU8I5P3</accession>
<dbReference type="Pfam" id="PF01435">
    <property type="entry name" value="Peptidase_M48"/>
    <property type="match status" value="1"/>
</dbReference>
<dbReference type="InterPro" id="IPR051156">
    <property type="entry name" value="Mito/Outer_Membr_Metalloprot"/>
</dbReference>
<comment type="cofactor">
    <cofactor evidence="6">
        <name>Zn(2+)</name>
        <dbReference type="ChEBI" id="CHEBI:29105"/>
    </cofactor>
    <text evidence="6">Binds 1 zinc ion per subunit.</text>
</comment>
<comment type="caution">
    <text evidence="8">The sequence shown here is derived from an EMBL/GenBank/DDBJ whole genome shotgun (WGS) entry which is preliminary data.</text>
</comment>
<dbReference type="RefSeq" id="WP_336557513.1">
    <property type="nucleotide sequence ID" value="NZ_JAYLLN010000014.1"/>
</dbReference>
<dbReference type="CDD" id="cd07332">
    <property type="entry name" value="M48C_Oma1_like"/>
    <property type="match status" value="1"/>
</dbReference>
<evidence type="ECO:0000256" key="1">
    <source>
        <dbReference type="ARBA" id="ARBA00022670"/>
    </source>
</evidence>
<evidence type="ECO:0000256" key="2">
    <source>
        <dbReference type="ARBA" id="ARBA00022723"/>
    </source>
</evidence>
<comment type="similarity">
    <text evidence="6">Belongs to the peptidase M48 family.</text>
</comment>
<evidence type="ECO:0000259" key="7">
    <source>
        <dbReference type="Pfam" id="PF01435"/>
    </source>
</evidence>
<dbReference type="Proteomes" id="UP001363035">
    <property type="component" value="Unassembled WGS sequence"/>
</dbReference>
<name>A0ABU8I5P3_9SPHI</name>
<feature type="domain" description="Peptidase M48" evidence="7">
    <location>
        <begin position="68"/>
        <end position="231"/>
    </location>
</feature>
<gene>
    <name evidence="8" type="ORF">VJ786_07560</name>
</gene>
<organism evidence="8 9">
    <name type="scientific">Sphingobacterium tenebrionis</name>
    <dbReference type="NCBI Taxonomy" id="3111775"/>
    <lineage>
        <taxon>Bacteria</taxon>
        <taxon>Pseudomonadati</taxon>
        <taxon>Bacteroidota</taxon>
        <taxon>Sphingobacteriia</taxon>
        <taxon>Sphingobacteriales</taxon>
        <taxon>Sphingobacteriaceae</taxon>
        <taxon>Sphingobacterium</taxon>
    </lineage>
</organism>
<keyword evidence="3 6" id="KW-0378">Hydrolase</keyword>
<proteinExistence type="inferred from homology"/>
<evidence type="ECO:0000256" key="6">
    <source>
        <dbReference type="RuleBase" id="RU003983"/>
    </source>
</evidence>
<evidence type="ECO:0000256" key="5">
    <source>
        <dbReference type="ARBA" id="ARBA00023049"/>
    </source>
</evidence>
<dbReference type="PANTHER" id="PTHR22726">
    <property type="entry name" value="METALLOENDOPEPTIDASE OMA1"/>
    <property type="match status" value="1"/>
</dbReference>
<evidence type="ECO:0000256" key="3">
    <source>
        <dbReference type="ARBA" id="ARBA00022801"/>
    </source>
</evidence>
<protein>
    <submittedName>
        <fullName evidence="8">M48 family metallopeptidase</fullName>
    </submittedName>
</protein>
<keyword evidence="4 6" id="KW-0862">Zinc</keyword>
<keyword evidence="1 6" id="KW-0645">Protease</keyword>
<keyword evidence="9" id="KW-1185">Reference proteome</keyword>